<dbReference type="GO" id="GO:0005737">
    <property type="term" value="C:cytoplasm"/>
    <property type="evidence" value="ECO:0007669"/>
    <property type="project" value="UniProtKB-SubCell"/>
</dbReference>
<dbReference type="Proteomes" id="UP000267027">
    <property type="component" value="Unassembled WGS sequence"/>
</dbReference>
<keyword evidence="10" id="KW-1185">Reference proteome</keyword>
<gene>
    <name evidence="9" type="ORF">ACOC_LOCUS1970</name>
</gene>
<dbReference type="SUPFAM" id="SSF48371">
    <property type="entry name" value="ARM repeat"/>
    <property type="match status" value="1"/>
</dbReference>
<dbReference type="PANTHER" id="PTHR12596">
    <property type="entry name" value="EXPORTIN 4,7-RELATED"/>
    <property type="match status" value="1"/>
</dbReference>
<keyword evidence="6" id="KW-0653">Protein transport</keyword>
<evidence type="ECO:0000313" key="10">
    <source>
        <dbReference type="Proteomes" id="UP000267027"/>
    </source>
</evidence>
<evidence type="ECO:0000256" key="3">
    <source>
        <dbReference type="ARBA" id="ARBA00009466"/>
    </source>
</evidence>
<dbReference type="GO" id="GO:0005049">
    <property type="term" value="F:nuclear export signal receptor activity"/>
    <property type="evidence" value="ECO:0007669"/>
    <property type="project" value="InterPro"/>
</dbReference>
<evidence type="ECO:0000313" key="9">
    <source>
        <dbReference type="EMBL" id="VDM53555.1"/>
    </source>
</evidence>
<name>A0A158PEG8_ANGCS</name>
<evidence type="ECO:0000256" key="4">
    <source>
        <dbReference type="ARBA" id="ARBA00022448"/>
    </source>
</evidence>
<keyword evidence="5" id="KW-0963">Cytoplasm</keyword>
<evidence type="ECO:0000256" key="7">
    <source>
        <dbReference type="ARBA" id="ARBA00023242"/>
    </source>
</evidence>
<dbReference type="EMBL" id="UYYA01000338">
    <property type="protein sequence ID" value="VDM53555.1"/>
    <property type="molecule type" value="Genomic_DNA"/>
</dbReference>
<evidence type="ECO:0000256" key="1">
    <source>
        <dbReference type="ARBA" id="ARBA00004123"/>
    </source>
</evidence>
<evidence type="ECO:0000256" key="8">
    <source>
        <dbReference type="ARBA" id="ARBA00040444"/>
    </source>
</evidence>
<reference evidence="11" key="1">
    <citation type="submission" date="2016-04" db="UniProtKB">
        <authorList>
            <consortium name="WormBaseParasite"/>
        </authorList>
    </citation>
    <scope>IDENTIFICATION</scope>
</reference>
<evidence type="ECO:0000256" key="2">
    <source>
        <dbReference type="ARBA" id="ARBA00004496"/>
    </source>
</evidence>
<dbReference type="Gene3D" id="1.25.10.10">
    <property type="entry name" value="Leucine-rich Repeat Variant"/>
    <property type="match status" value="1"/>
</dbReference>
<evidence type="ECO:0000256" key="5">
    <source>
        <dbReference type="ARBA" id="ARBA00022490"/>
    </source>
</evidence>
<dbReference type="GO" id="GO:0005643">
    <property type="term" value="C:nuclear pore"/>
    <property type="evidence" value="ECO:0007669"/>
    <property type="project" value="TreeGrafter"/>
</dbReference>
<dbReference type="OrthoDB" id="5548448at2759"/>
<organism evidence="11">
    <name type="scientific">Angiostrongylus costaricensis</name>
    <name type="common">Nematode worm</name>
    <dbReference type="NCBI Taxonomy" id="334426"/>
    <lineage>
        <taxon>Eukaryota</taxon>
        <taxon>Metazoa</taxon>
        <taxon>Ecdysozoa</taxon>
        <taxon>Nematoda</taxon>
        <taxon>Chromadorea</taxon>
        <taxon>Rhabditida</taxon>
        <taxon>Rhabditina</taxon>
        <taxon>Rhabditomorpha</taxon>
        <taxon>Strongyloidea</taxon>
        <taxon>Metastrongylidae</taxon>
        <taxon>Angiostrongylus</taxon>
    </lineage>
</organism>
<dbReference type="InterPro" id="IPR044189">
    <property type="entry name" value="XPO4/7-like"/>
</dbReference>
<dbReference type="InterPro" id="IPR016024">
    <property type="entry name" value="ARM-type_fold"/>
</dbReference>
<dbReference type="STRING" id="334426.A0A158PEG8"/>
<evidence type="ECO:0000313" key="11">
    <source>
        <dbReference type="WBParaSite" id="ACOC_0000196901-mRNA-1"/>
    </source>
</evidence>
<evidence type="ECO:0000256" key="6">
    <source>
        <dbReference type="ARBA" id="ARBA00022927"/>
    </source>
</evidence>
<dbReference type="AlphaFoldDB" id="A0A158PEG8"/>
<dbReference type="WBParaSite" id="ACOC_0000196901-mRNA-1">
    <property type="protein sequence ID" value="ACOC_0000196901-mRNA-1"/>
    <property type="gene ID" value="ACOC_0000196901"/>
</dbReference>
<keyword evidence="7" id="KW-0539">Nucleus</keyword>
<proteinExistence type="inferred from homology"/>
<comment type="subcellular location">
    <subcellularLocation>
        <location evidence="2">Cytoplasm</location>
    </subcellularLocation>
    <subcellularLocation>
        <location evidence="1">Nucleus</location>
    </subcellularLocation>
</comment>
<dbReference type="PANTHER" id="PTHR12596:SF1">
    <property type="entry name" value="EXPORTIN-4"/>
    <property type="match status" value="1"/>
</dbReference>
<protein>
    <recommendedName>
        <fullName evidence="8">Exportin-4</fullName>
    </recommendedName>
</protein>
<dbReference type="GO" id="GO:0006611">
    <property type="term" value="P:protein export from nucleus"/>
    <property type="evidence" value="ECO:0007669"/>
    <property type="project" value="TreeGrafter"/>
</dbReference>
<comment type="similarity">
    <text evidence="3">Belongs to the exportin family.</text>
</comment>
<dbReference type="InterPro" id="IPR011989">
    <property type="entry name" value="ARM-like"/>
</dbReference>
<accession>A0A158PEG8</accession>
<dbReference type="OMA" id="SKWETNH"/>
<sequence>GPPNLVSAESRREAEQLFHNIKQELTIEAVAQVIRNTRNQCVLFQIAQMTGEIVLRDWVLLSKDQIIHTYKMLLEFVAETEDLSNYARTEFLRSVAMILKRGIIDEKTGDEEDLFGIIHNLLISQHARMQAIGGELISAITHQFSSSWRNTKFSITWDFHLRAKSKFENTGLRRLLEMSLKTLHTLISQSSILPDEFARRICEKFLEVAETALSWNFASKVFSRLFYFCQATNSFRPPASWKDLLENDEFFGLFFQLHAKIRTDEALSLRSLSCLVQLAGLSGDVLSSSDFTKHYMKLYIESLLDLFAEGSFIHLVVFAFALWILKKLAKFLFHHLTSIMLKNLTVDYHRRFLWLATLGPLPHEVNHFCTVVNRLFQYRPIQMIMQIGPDLRDRFLTYLSRYIQHLTKQAMFKAIGAGEHDDHHSVALLYDSWTLLLRDNELINGPNLQIVKNFVECVLAPPLGCRPPVYTEDDDGEDDRVLFHDLLTPLGTMTCHSVRDFMDMMIHLMRERVAEFRTMASGSTDLTRNSVVNEDVDGTCRTEPEVFDNSIALVKDRGQVFRLEDTDAFLTQCIEDPGADRSEADTLVDPYLRLIGEVLAWAALEHQVVSEGAEEFVSPELTRSSLLCLKRVLSASSCFVEHADADALMLPVLPHTGTFALLVVKFVVHKVFTVLKKFGGEEKLCLDAVNLLIGMIDPYATSLASAPELFDHLVQIDIAALPSRTLLMKALVLIGAATHDQQLQENMSARILDPLGQRFATVCQQSPSSEVDSQLVDLIQCMDGVARASQPHSAAILFSKILIFYNRSGTYIYLELAEFLIPVLDSCVPLMKSRSYSQPIVSAILVLILNVTTKVSVYVDDKEDSATLYRTIIMIVDVYRSEQAVRFVNMTENDEDKGNDLVKFSEIHENDLDRVLFLDILSNVLSKDVLEGGDDNVATGAQVALRSLEMLLSVMNESVLKLPDLAMKFFRLVLYLVEFSREALSVMSADLLVALCRCLQVMF</sequence>
<reference evidence="9 10" key="2">
    <citation type="submission" date="2018-11" db="EMBL/GenBank/DDBJ databases">
        <authorList>
            <consortium name="Pathogen Informatics"/>
        </authorList>
    </citation>
    <scope>NUCLEOTIDE SEQUENCE [LARGE SCALE GENOMIC DNA]</scope>
    <source>
        <strain evidence="9 10">Costa Rica</strain>
    </source>
</reference>
<keyword evidence="4" id="KW-0813">Transport</keyword>